<dbReference type="InParanoid" id="A0A0C3BBH7"/>
<feature type="compositionally biased region" description="Basic and acidic residues" evidence="1">
    <location>
        <begin position="84"/>
        <end position="109"/>
    </location>
</feature>
<evidence type="ECO:0000313" key="3">
    <source>
        <dbReference type="Proteomes" id="UP000054166"/>
    </source>
</evidence>
<sequence>MTFSQKRSSITSCEARTIPLSLTVVDAAKEEAKMLTQTSASDAEGRVAMHKVFDAPQFLSGPTSLPSYTYTFTEHPLFPTNIDPRSEERRRPLFDRYDKGSLSRPEKKCSNRMSLPNTNNPLVTSQRHYPLSNKAIFLKAKREPTSK</sequence>
<evidence type="ECO:0000256" key="1">
    <source>
        <dbReference type="SAM" id="MobiDB-lite"/>
    </source>
</evidence>
<dbReference type="EMBL" id="KN832990">
    <property type="protein sequence ID" value="KIM83628.1"/>
    <property type="molecule type" value="Genomic_DNA"/>
</dbReference>
<accession>A0A0C3BBH7</accession>
<dbReference type="Proteomes" id="UP000054166">
    <property type="component" value="Unassembled WGS sequence"/>
</dbReference>
<evidence type="ECO:0000313" key="2">
    <source>
        <dbReference type="EMBL" id="KIM83628.1"/>
    </source>
</evidence>
<organism evidence="2 3">
    <name type="scientific">Piloderma croceum (strain F 1598)</name>
    <dbReference type="NCBI Taxonomy" id="765440"/>
    <lineage>
        <taxon>Eukaryota</taxon>
        <taxon>Fungi</taxon>
        <taxon>Dikarya</taxon>
        <taxon>Basidiomycota</taxon>
        <taxon>Agaricomycotina</taxon>
        <taxon>Agaricomycetes</taxon>
        <taxon>Agaricomycetidae</taxon>
        <taxon>Atheliales</taxon>
        <taxon>Atheliaceae</taxon>
        <taxon>Piloderma</taxon>
    </lineage>
</organism>
<gene>
    <name evidence="2" type="ORF">PILCRDRAFT_7041</name>
</gene>
<feature type="compositionally biased region" description="Polar residues" evidence="1">
    <location>
        <begin position="111"/>
        <end position="127"/>
    </location>
</feature>
<proteinExistence type="predicted"/>
<dbReference type="HOGENOM" id="CLU_1768799_0_0_1"/>
<dbReference type="AlphaFoldDB" id="A0A0C3BBH7"/>
<reference evidence="2 3" key="1">
    <citation type="submission" date="2014-04" db="EMBL/GenBank/DDBJ databases">
        <authorList>
            <consortium name="DOE Joint Genome Institute"/>
            <person name="Kuo A."/>
            <person name="Tarkka M."/>
            <person name="Buscot F."/>
            <person name="Kohler A."/>
            <person name="Nagy L.G."/>
            <person name="Floudas D."/>
            <person name="Copeland A."/>
            <person name="Barry K.W."/>
            <person name="Cichocki N."/>
            <person name="Veneault-Fourrey C."/>
            <person name="LaButti K."/>
            <person name="Lindquist E.A."/>
            <person name="Lipzen A."/>
            <person name="Lundell T."/>
            <person name="Morin E."/>
            <person name="Murat C."/>
            <person name="Sun H."/>
            <person name="Tunlid A."/>
            <person name="Henrissat B."/>
            <person name="Grigoriev I.V."/>
            <person name="Hibbett D.S."/>
            <person name="Martin F."/>
            <person name="Nordberg H.P."/>
            <person name="Cantor M.N."/>
            <person name="Hua S.X."/>
        </authorList>
    </citation>
    <scope>NUCLEOTIDE SEQUENCE [LARGE SCALE GENOMIC DNA]</scope>
    <source>
        <strain evidence="2 3">F 1598</strain>
    </source>
</reference>
<feature type="region of interest" description="Disordered" evidence="1">
    <location>
        <begin position="79"/>
        <end position="127"/>
    </location>
</feature>
<reference evidence="3" key="2">
    <citation type="submission" date="2015-01" db="EMBL/GenBank/DDBJ databases">
        <title>Evolutionary Origins and Diversification of the Mycorrhizal Mutualists.</title>
        <authorList>
            <consortium name="DOE Joint Genome Institute"/>
            <consortium name="Mycorrhizal Genomics Consortium"/>
            <person name="Kohler A."/>
            <person name="Kuo A."/>
            <person name="Nagy L.G."/>
            <person name="Floudas D."/>
            <person name="Copeland A."/>
            <person name="Barry K.W."/>
            <person name="Cichocki N."/>
            <person name="Veneault-Fourrey C."/>
            <person name="LaButti K."/>
            <person name="Lindquist E.A."/>
            <person name="Lipzen A."/>
            <person name="Lundell T."/>
            <person name="Morin E."/>
            <person name="Murat C."/>
            <person name="Riley R."/>
            <person name="Ohm R."/>
            <person name="Sun H."/>
            <person name="Tunlid A."/>
            <person name="Henrissat B."/>
            <person name="Grigoriev I.V."/>
            <person name="Hibbett D.S."/>
            <person name="Martin F."/>
        </authorList>
    </citation>
    <scope>NUCLEOTIDE SEQUENCE [LARGE SCALE GENOMIC DNA]</scope>
    <source>
        <strain evidence="3">F 1598</strain>
    </source>
</reference>
<name>A0A0C3BBH7_PILCF</name>
<keyword evidence="3" id="KW-1185">Reference proteome</keyword>
<protein>
    <submittedName>
        <fullName evidence="2">Uncharacterized protein</fullName>
    </submittedName>
</protein>